<accession>A0A6A4SIY7</accession>
<sequence length="639" mass="71725">MLSVSIGMDSPQRHPFHSPCTASVNINESPESPGSEEDSRGLLQLIRLMLIGWEMATSKAALNSVSTVRAASVNEPSGSQPRFCDSLFTRKISISVDVAFNFIRTTSSSSYAEGIEIRQISAMDRHHKCFWMQDSAAYELFTLLQILCVRTHVRLTADESFSRSGARKAHTSKRMWYEISPKEELFMQLCVAAHKAAPLASNQNASHLCGRVCSSHQGVSEFKNVISPAPCKDEVDDQGSLWVELLSRSKISGGRPSEEMNQLCSVHWCGRANCCLFECVQHSYNSFKDRPEHSVSGNPKRDMHLIKATGKGKGHSLQLCCVRLVYLQFPEDGQQRTPATDGPGRNRGESWAEMWILAGSCINERTGQRDVRDRDKLAAPGRSDLFLGVSGEKTVGGQQQIYSKCTRQCVTVHGGSLKIAFDFTVAWLHSVASCYTVPSYDISFEPKVFRSSPRCRGRESPTFKHAASVCNISLIEPSWTISMIYAIIEEQSTNVTPIVKCDLAETPLPIWAMLPHRDEGFSEDVYRIKTSQRKRTAFHDVAVQNVHTKEITKASHYITTSQKKNGPEEMNHFRHYRKNIIQKDMTGRKSLLEYWRKPDDISDEMIIKKNTAASQERNRNPFALGRITKCTEGDVSTRQ</sequence>
<gene>
    <name evidence="2" type="ORF">F2P81_015646</name>
</gene>
<comment type="caution">
    <text evidence="2">The sequence shown here is derived from an EMBL/GenBank/DDBJ whole genome shotgun (WGS) entry which is preliminary data.</text>
</comment>
<dbReference type="EMBL" id="VEVO01000014">
    <property type="protein sequence ID" value="KAF0031091.1"/>
    <property type="molecule type" value="Genomic_DNA"/>
</dbReference>
<name>A0A6A4SIY7_SCOMX</name>
<evidence type="ECO:0000313" key="2">
    <source>
        <dbReference type="EMBL" id="KAF0031091.1"/>
    </source>
</evidence>
<evidence type="ECO:0000256" key="1">
    <source>
        <dbReference type="SAM" id="MobiDB-lite"/>
    </source>
</evidence>
<proteinExistence type="predicted"/>
<feature type="region of interest" description="Disordered" evidence="1">
    <location>
        <begin position="1"/>
        <end position="38"/>
    </location>
</feature>
<dbReference type="AlphaFoldDB" id="A0A6A4SIY7"/>
<reference evidence="2 3" key="1">
    <citation type="submission" date="2019-06" db="EMBL/GenBank/DDBJ databases">
        <title>Draft genomes of female and male turbot (Scophthalmus maximus).</title>
        <authorList>
            <person name="Xu H."/>
            <person name="Xu X.-W."/>
            <person name="Shao C."/>
            <person name="Chen S."/>
        </authorList>
    </citation>
    <scope>NUCLEOTIDE SEQUENCE [LARGE SCALE GENOMIC DNA]</scope>
    <source>
        <strain evidence="2">Ysfricsl-2016a</strain>
        <tissue evidence="2">Blood</tissue>
    </source>
</reference>
<protein>
    <submittedName>
        <fullName evidence="2">Uncharacterized protein</fullName>
    </submittedName>
</protein>
<dbReference type="Proteomes" id="UP000438429">
    <property type="component" value="Unassembled WGS sequence"/>
</dbReference>
<organism evidence="2 3">
    <name type="scientific">Scophthalmus maximus</name>
    <name type="common">Turbot</name>
    <name type="synonym">Psetta maxima</name>
    <dbReference type="NCBI Taxonomy" id="52904"/>
    <lineage>
        <taxon>Eukaryota</taxon>
        <taxon>Metazoa</taxon>
        <taxon>Chordata</taxon>
        <taxon>Craniata</taxon>
        <taxon>Vertebrata</taxon>
        <taxon>Euteleostomi</taxon>
        <taxon>Actinopterygii</taxon>
        <taxon>Neopterygii</taxon>
        <taxon>Teleostei</taxon>
        <taxon>Neoteleostei</taxon>
        <taxon>Acanthomorphata</taxon>
        <taxon>Carangaria</taxon>
        <taxon>Pleuronectiformes</taxon>
        <taxon>Pleuronectoidei</taxon>
        <taxon>Scophthalmidae</taxon>
        <taxon>Scophthalmus</taxon>
    </lineage>
</organism>
<evidence type="ECO:0000313" key="3">
    <source>
        <dbReference type="Proteomes" id="UP000438429"/>
    </source>
</evidence>